<evidence type="ECO:0000313" key="3">
    <source>
        <dbReference type="Proteomes" id="UP000608955"/>
    </source>
</evidence>
<dbReference type="AlphaFoldDB" id="A0A918Y6L1"/>
<sequence>MSSGLRAFARLITAVSIVTAYVALHLAITAGMDLRACDRFRDAPARAAAFTAALDRYAAAGDASARAEILAGDTWFKEEAPSGASRSAVASATGDVEKGRVSLARERVAGLAAGVRRDHARLERKLRLSRAVALYWTVPAVVLLGPVLWLRRRRRSDTAEIIRVVSRFAPRHPWWRRPVFLLAGSGGYLLLAGGVTAVAKAQREGYEMPPMRFMLSLVGGCAAFGAGVLILRYTRPRSARSAARALLADGRRPVLYLRSFADDGIAAQVDDSASFVSLHSREEQFTAALGAVGPVITVGKPGEPLPRLGAARFYLPLDNWQPAVLRLMELSQLIVLRLGLGEGLWWEVQQARATQPARKLVLLAPGGLPKVMQRLDEHLPSLPMFAEVAGDDPWTGAVLTFDPEWTPRVHPVGPSPLAKPPRGALMRRGLRAVKAGWATMIIHTPAYHLARAVKDALASMGVRKRTMTWRATFATQTSLWTGFALVAALGLCAWLAGRALQLLGLG</sequence>
<dbReference type="EMBL" id="BMVF01000009">
    <property type="protein sequence ID" value="GHD91018.1"/>
    <property type="molecule type" value="Genomic_DNA"/>
</dbReference>
<evidence type="ECO:0000256" key="1">
    <source>
        <dbReference type="SAM" id="Phobius"/>
    </source>
</evidence>
<feature type="transmembrane region" description="Helical" evidence="1">
    <location>
        <begin position="179"/>
        <end position="199"/>
    </location>
</feature>
<feature type="transmembrane region" description="Helical" evidence="1">
    <location>
        <begin position="132"/>
        <end position="150"/>
    </location>
</feature>
<feature type="transmembrane region" description="Helical" evidence="1">
    <location>
        <begin position="473"/>
        <end position="496"/>
    </location>
</feature>
<keyword evidence="3" id="KW-1185">Reference proteome</keyword>
<feature type="transmembrane region" description="Helical" evidence="1">
    <location>
        <begin position="7"/>
        <end position="28"/>
    </location>
</feature>
<protein>
    <recommendedName>
        <fullName evidence="4">Transferase</fullName>
    </recommendedName>
</protein>
<gene>
    <name evidence="2" type="ORF">GCM10010508_37920</name>
</gene>
<keyword evidence="1" id="KW-0472">Membrane</keyword>
<feature type="transmembrane region" description="Helical" evidence="1">
    <location>
        <begin position="211"/>
        <end position="231"/>
    </location>
</feature>
<accession>A0A918Y6L1</accession>
<comment type="caution">
    <text evidence="2">The sequence shown here is derived from an EMBL/GenBank/DDBJ whole genome shotgun (WGS) entry which is preliminary data.</text>
</comment>
<name>A0A918Y6L1_9ACTN</name>
<keyword evidence="1" id="KW-1133">Transmembrane helix</keyword>
<reference evidence="2" key="1">
    <citation type="journal article" date="2014" name="Int. J. Syst. Evol. Microbiol.">
        <title>Complete genome sequence of Corynebacterium casei LMG S-19264T (=DSM 44701T), isolated from a smear-ripened cheese.</title>
        <authorList>
            <consortium name="US DOE Joint Genome Institute (JGI-PGF)"/>
            <person name="Walter F."/>
            <person name="Albersmeier A."/>
            <person name="Kalinowski J."/>
            <person name="Ruckert C."/>
        </authorList>
    </citation>
    <scope>NUCLEOTIDE SEQUENCE</scope>
    <source>
        <strain evidence="2">JCM 4654</strain>
    </source>
</reference>
<dbReference type="Proteomes" id="UP000608955">
    <property type="component" value="Unassembled WGS sequence"/>
</dbReference>
<dbReference type="RefSeq" id="WP_190179028.1">
    <property type="nucleotide sequence ID" value="NZ_BMVF01000009.1"/>
</dbReference>
<organism evidence="2 3">
    <name type="scientific">Streptomyces naganishii JCM 4654</name>
    <dbReference type="NCBI Taxonomy" id="1306179"/>
    <lineage>
        <taxon>Bacteria</taxon>
        <taxon>Bacillati</taxon>
        <taxon>Actinomycetota</taxon>
        <taxon>Actinomycetes</taxon>
        <taxon>Kitasatosporales</taxon>
        <taxon>Streptomycetaceae</taxon>
        <taxon>Streptomyces</taxon>
    </lineage>
</organism>
<evidence type="ECO:0000313" key="2">
    <source>
        <dbReference type="EMBL" id="GHD91018.1"/>
    </source>
</evidence>
<reference evidence="2" key="2">
    <citation type="submission" date="2020-09" db="EMBL/GenBank/DDBJ databases">
        <authorList>
            <person name="Sun Q."/>
            <person name="Ohkuma M."/>
        </authorList>
    </citation>
    <scope>NUCLEOTIDE SEQUENCE</scope>
    <source>
        <strain evidence="2">JCM 4654</strain>
    </source>
</reference>
<proteinExistence type="predicted"/>
<keyword evidence="1" id="KW-0812">Transmembrane</keyword>
<evidence type="ECO:0008006" key="4">
    <source>
        <dbReference type="Google" id="ProtNLM"/>
    </source>
</evidence>